<dbReference type="RefSeq" id="WP_057941536.1">
    <property type="nucleotide sequence ID" value="NZ_CP011131.1"/>
</dbReference>
<evidence type="ECO:0000313" key="3">
    <source>
        <dbReference type="Proteomes" id="UP000829194"/>
    </source>
</evidence>
<evidence type="ECO:0008006" key="4">
    <source>
        <dbReference type="Google" id="ProtNLM"/>
    </source>
</evidence>
<organism evidence="2 3">
    <name type="scientific">Lysobacter gummosus</name>
    <dbReference type="NCBI Taxonomy" id="262324"/>
    <lineage>
        <taxon>Bacteria</taxon>
        <taxon>Pseudomonadati</taxon>
        <taxon>Pseudomonadota</taxon>
        <taxon>Gammaproteobacteria</taxon>
        <taxon>Lysobacterales</taxon>
        <taxon>Lysobacteraceae</taxon>
        <taxon>Lysobacter</taxon>
    </lineage>
</organism>
<name>A0ABY3XF70_9GAMM</name>
<evidence type="ECO:0000313" key="2">
    <source>
        <dbReference type="EMBL" id="UNP30285.1"/>
    </source>
</evidence>
<dbReference type="Proteomes" id="UP000829194">
    <property type="component" value="Chromosome"/>
</dbReference>
<protein>
    <recommendedName>
        <fullName evidence="4">Transmembrane protein</fullName>
    </recommendedName>
</protein>
<accession>A0ABY3XF70</accession>
<keyword evidence="1" id="KW-1133">Transmembrane helix</keyword>
<keyword evidence="1" id="KW-0812">Transmembrane</keyword>
<gene>
    <name evidence="2" type="ORF">MOV92_03115</name>
</gene>
<proteinExistence type="predicted"/>
<evidence type="ECO:0000256" key="1">
    <source>
        <dbReference type="SAM" id="Phobius"/>
    </source>
</evidence>
<dbReference type="EMBL" id="CP093547">
    <property type="protein sequence ID" value="UNP30285.1"/>
    <property type="molecule type" value="Genomic_DNA"/>
</dbReference>
<keyword evidence="3" id="KW-1185">Reference proteome</keyword>
<sequence>MNRKPENTAADAAARFDDPRIAREWELQERAQREERGGAPMDEADPRLAQYRLLTRALRAPVTEPIPYGFAEQVARRAQALAAGNDRVERYLQQLLLAALVVAGVAIVWSSSDSWWPALQTQVPAGSLSWGALAGGCCLLTWGWQGVARAIGLDAPPRHTA</sequence>
<keyword evidence="1" id="KW-0472">Membrane</keyword>
<feature type="transmembrane region" description="Helical" evidence="1">
    <location>
        <begin position="95"/>
        <end position="112"/>
    </location>
</feature>
<feature type="transmembrane region" description="Helical" evidence="1">
    <location>
        <begin position="124"/>
        <end position="144"/>
    </location>
</feature>
<reference evidence="2 3" key="1">
    <citation type="submission" date="2022-03" db="EMBL/GenBank/DDBJ databases">
        <title>Complete genome sequence of Lysobacter capsici VKM B-2533 and Lysobacter gummosus 10.1.1, promising sources of lytic agents.</title>
        <authorList>
            <person name="Tarlachkov S.V."/>
            <person name="Kudryakova I.V."/>
            <person name="Afoshin A.S."/>
            <person name="Leontyevskaya E.A."/>
            <person name="Leontyevskaya N.V."/>
        </authorList>
    </citation>
    <scope>NUCLEOTIDE SEQUENCE [LARGE SCALE GENOMIC DNA]</scope>
    <source>
        <strain evidence="2 3">10.1.1</strain>
    </source>
</reference>